<dbReference type="GO" id="GO:0008270">
    <property type="term" value="F:zinc ion binding"/>
    <property type="evidence" value="ECO:0007669"/>
    <property type="project" value="UniProtKB-KW"/>
</dbReference>
<keyword evidence="2 4" id="KW-0863">Zinc-finger</keyword>
<dbReference type="EMBL" id="CAJZBQ010000053">
    <property type="protein sequence ID" value="CAG9332013.1"/>
    <property type="molecule type" value="Genomic_DNA"/>
</dbReference>
<evidence type="ECO:0000313" key="6">
    <source>
        <dbReference type="EMBL" id="CAG9332013.1"/>
    </source>
</evidence>
<protein>
    <recommendedName>
        <fullName evidence="5">GRF-type domain-containing protein</fullName>
    </recommendedName>
</protein>
<name>A0AAU9JWA5_9CILI</name>
<dbReference type="AlphaFoldDB" id="A0AAU9JWA5"/>
<organism evidence="6 7">
    <name type="scientific">Blepharisma stoltei</name>
    <dbReference type="NCBI Taxonomy" id="1481888"/>
    <lineage>
        <taxon>Eukaryota</taxon>
        <taxon>Sar</taxon>
        <taxon>Alveolata</taxon>
        <taxon>Ciliophora</taxon>
        <taxon>Postciliodesmatophora</taxon>
        <taxon>Heterotrichea</taxon>
        <taxon>Heterotrichida</taxon>
        <taxon>Blepharismidae</taxon>
        <taxon>Blepharisma</taxon>
    </lineage>
</organism>
<dbReference type="PROSITE" id="PS51999">
    <property type="entry name" value="ZF_GRF"/>
    <property type="match status" value="1"/>
</dbReference>
<reference evidence="6" key="1">
    <citation type="submission" date="2021-09" db="EMBL/GenBank/DDBJ databases">
        <authorList>
            <consortium name="AG Swart"/>
            <person name="Singh M."/>
            <person name="Singh A."/>
            <person name="Seah K."/>
            <person name="Emmerich C."/>
        </authorList>
    </citation>
    <scope>NUCLEOTIDE SEQUENCE</scope>
    <source>
        <strain evidence="6">ATCC30299</strain>
    </source>
</reference>
<evidence type="ECO:0000259" key="5">
    <source>
        <dbReference type="PROSITE" id="PS51999"/>
    </source>
</evidence>
<evidence type="ECO:0000256" key="1">
    <source>
        <dbReference type="ARBA" id="ARBA00022723"/>
    </source>
</evidence>
<evidence type="ECO:0000256" key="4">
    <source>
        <dbReference type="PROSITE-ProRule" id="PRU01343"/>
    </source>
</evidence>
<dbReference type="Gene3D" id="3.30.65.10">
    <property type="entry name" value="Bacterial Topoisomerase I, domain 1"/>
    <property type="match status" value="1"/>
</dbReference>
<dbReference type="InterPro" id="IPR010666">
    <property type="entry name" value="Znf_GRF"/>
</dbReference>
<gene>
    <name evidence="6" type="ORF">BSTOLATCC_MIC54067</name>
</gene>
<dbReference type="Pfam" id="PF06839">
    <property type="entry name" value="Zn_ribbon_GRF"/>
    <property type="match status" value="1"/>
</dbReference>
<proteinExistence type="predicted"/>
<comment type="caution">
    <text evidence="6">The sequence shown here is derived from an EMBL/GenBank/DDBJ whole genome shotgun (WGS) entry which is preliminary data.</text>
</comment>
<evidence type="ECO:0000256" key="2">
    <source>
        <dbReference type="ARBA" id="ARBA00022771"/>
    </source>
</evidence>
<keyword evidence="7" id="KW-1185">Reference proteome</keyword>
<dbReference type="Proteomes" id="UP001162131">
    <property type="component" value="Unassembled WGS sequence"/>
</dbReference>
<evidence type="ECO:0000313" key="7">
    <source>
        <dbReference type="Proteomes" id="UP001162131"/>
    </source>
</evidence>
<sequence length="133" mass="15664">MGKKLKITRVTSNPQRAIVRSTVREDVEESQNSKPKEFNRIKYRQTTLDGKFVKEKPSKPKTKKSYEIDLSENEQIIIELETDSKKKCCKCNEPAVMRTIRHGQNSGRRFWGCKNYGDKNFCGFFEFEEEFLE</sequence>
<feature type="domain" description="GRF-type" evidence="5">
    <location>
        <begin position="89"/>
        <end position="131"/>
    </location>
</feature>
<keyword evidence="3" id="KW-0862">Zinc</keyword>
<keyword evidence="1" id="KW-0479">Metal-binding</keyword>
<accession>A0AAU9JWA5</accession>
<evidence type="ECO:0000256" key="3">
    <source>
        <dbReference type="ARBA" id="ARBA00022833"/>
    </source>
</evidence>